<name>A0AA40DKJ1_9PEZI</name>
<dbReference type="EMBL" id="JAUKTV010000021">
    <property type="protein sequence ID" value="KAK0704197.1"/>
    <property type="molecule type" value="Genomic_DNA"/>
</dbReference>
<evidence type="ECO:0000313" key="3">
    <source>
        <dbReference type="Proteomes" id="UP001172159"/>
    </source>
</evidence>
<keyword evidence="3" id="KW-1185">Reference proteome</keyword>
<gene>
    <name evidence="2" type="ORF">B0T21DRAFT_104893</name>
</gene>
<accession>A0AA40DKJ1</accession>
<dbReference type="AlphaFoldDB" id="A0AA40DKJ1"/>
<feature type="region of interest" description="Disordered" evidence="1">
    <location>
        <begin position="96"/>
        <end position="125"/>
    </location>
</feature>
<comment type="caution">
    <text evidence="2">The sequence shown here is derived from an EMBL/GenBank/DDBJ whole genome shotgun (WGS) entry which is preliminary data.</text>
</comment>
<feature type="compositionally biased region" description="Polar residues" evidence="1">
    <location>
        <begin position="108"/>
        <end position="125"/>
    </location>
</feature>
<protein>
    <submittedName>
        <fullName evidence="2">Uncharacterized protein</fullName>
    </submittedName>
</protein>
<reference evidence="2" key="1">
    <citation type="submission" date="2023-06" db="EMBL/GenBank/DDBJ databases">
        <title>Genome-scale phylogeny and comparative genomics of the fungal order Sordariales.</title>
        <authorList>
            <consortium name="Lawrence Berkeley National Laboratory"/>
            <person name="Hensen N."/>
            <person name="Bonometti L."/>
            <person name="Westerberg I."/>
            <person name="Brannstrom I.O."/>
            <person name="Guillou S."/>
            <person name="Cros-Aarteil S."/>
            <person name="Calhoun S."/>
            <person name="Haridas S."/>
            <person name="Kuo A."/>
            <person name="Mondo S."/>
            <person name="Pangilinan J."/>
            <person name="Riley R."/>
            <person name="Labutti K."/>
            <person name="Andreopoulos B."/>
            <person name="Lipzen A."/>
            <person name="Chen C."/>
            <person name="Yanf M."/>
            <person name="Daum C."/>
            <person name="Ng V."/>
            <person name="Clum A."/>
            <person name="Steindorff A."/>
            <person name="Ohm R."/>
            <person name="Martin F."/>
            <person name="Silar P."/>
            <person name="Natvig D."/>
            <person name="Lalanne C."/>
            <person name="Gautier V."/>
            <person name="Ament-Velasquez S.L."/>
            <person name="Kruys A."/>
            <person name="Hutchinson M.I."/>
            <person name="Powell A.J."/>
            <person name="Barry K."/>
            <person name="Miller A.N."/>
            <person name="Grigoriev I.V."/>
            <person name="Debuchy R."/>
            <person name="Gladieux P."/>
            <person name="Thoren M.H."/>
            <person name="Johannesson H."/>
        </authorList>
    </citation>
    <scope>NUCLEOTIDE SEQUENCE</scope>
    <source>
        <strain evidence="2">CBS 540.89</strain>
    </source>
</reference>
<evidence type="ECO:0000256" key="1">
    <source>
        <dbReference type="SAM" id="MobiDB-lite"/>
    </source>
</evidence>
<evidence type="ECO:0000313" key="2">
    <source>
        <dbReference type="EMBL" id="KAK0704197.1"/>
    </source>
</evidence>
<sequence>MIRRPHCASSRLHRNACLLILVPINSPISTSSHYLQLATYLLSCASLSTTRLHIFMGTHRPPSCPPRSQYNIPHGMRLTVPQAPCPGLTRRLLLVPSRTRNTKPLPKKSTTPHPIRNSRQPSKTTTCQACLGARYRPPGPLGTATGHVW</sequence>
<organism evidence="2 3">
    <name type="scientific">Apiosordaria backusii</name>
    <dbReference type="NCBI Taxonomy" id="314023"/>
    <lineage>
        <taxon>Eukaryota</taxon>
        <taxon>Fungi</taxon>
        <taxon>Dikarya</taxon>
        <taxon>Ascomycota</taxon>
        <taxon>Pezizomycotina</taxon>
        <taxon>Sordariomycetes</taxon>
        <taxon>Sordariomycetidae</taxon>
        <taxon>Sordariales</taxon>
        <taxon>Lasiosphaeriaceae</taxon>
        <taxon>Apiosordaria</taxon>
    </lineage>
</organism>
<proteinExistence type="predicted"/>
<dbReference type="Proteomes" id="UP001172159">
    <property type="component" value="Unassembled WGS sequence"/>
</dbReference>